<keyword evidence="3" id="KW-1185">Reference proteome</keyword>
<feature type="region of interest" description="Disordered" evidence="1">
    <location>
        <begin position="215"/>
        <end position="234"/>
    </location>
</feature>
<reference evidence="2 3" key="1">
    <citation type="submission" date="2020-01" db="EMBL/GenBank/DDBJ databases">
        <title>Insect and environment-associated Actinomycetes.</title>
        <authorList>
            <person name="Currrie C."/>
            <person name="Chevrette M."/>
            <person name="Carlson C."/>
            <person name="Stubbendieck R."/>
            <person name="Wendt-Pienkowski E."/>
        </authorList>
    </citation>
    <scope>NUCLEOTIDE SEQUENCE [LARGE SCALE GENOMIC DNA]</scope>
    <source>
        <strain evidence="2 3">SID14172</strain>
    </source>
</reference>
<organism evidence="2 3">
    <name type="scientific">Streptomyces coelicoflavus</name>
    <dbReference type="NCBI Taxonomy" id="285562"/>
    <lineage>
        <taxon>Bacteria</taxon>
        <taxon>Bacillati</taxon>
        <taxon>Actinomycetota</taxon>
        <taxon>Actinomycetes</taxon>
        <taxon>Kitasatosporales</taxon>
        <taxon>Streptomycetaceae</taxon>
        <taxon>Streptomyces</taxon>
    </lineage>
</organism>
<dbReference type="Proteomes" id="UP000469545">
    <property type="component" value="Unassembled WGS sequence"/>
</dbReference>
<name>A0A6N9UBF1_9ACTN</name>
<evidence type="ECO:0008006" key="4">
    <source>
        <dbReference type="Google" id="ProtNLM"/>
    </source>
</evidence>
<proteinExistence type="predicted"/>
<dbReference type="AlphaFoldDB" id="A0A6N9UBF1"/>
<protein>
    <recommendedName>
        <fullName evidence="4">Zf-HC2 domain-containing protein</fullName>
    </recommendedName>
</protein>
<evidence type="ECO:0000256" key="1">
    <source>
        <dbReference type="SAM" id="MobiDB-lite"/>
    </source>
</evidence>
<evidence type="ECO:0000313" key="3">
    <source>
        <dbReference type="Proteomes" id="UP000469545"/>
    </source>
</evidence>
<comment type="caution">
    <text evidence="2">The sequence shown here is derived from an EMBL/GenBank/DDBJ whole genome shotgun (WGS) entry which is preliminary data.</text>
</comment>
<dbReference type="RefSeq" id="WP_007446092.1">
    <property type="nucleotide sequence ID" value="NZ_BEWB01000016.1"/>
</dbReference>
<sequence length="234" mass="25216">MAGTMNKECVPFRPLLTEHLLLGTPLPEELSRHVDQCPDCAREAAEAEDVVRTMRRVDPFADWTGARTPGARTGPSSDLGDRIRRIVAEPEPAPRPRYRRRIALGVSAAFVTAAAAVVPLTLDQDQPPPATTASVELVRDGGMVERPGGTEVPVVLSGLKKGETYRMVTVNAEGTRMPGGSVRADSDDEVSTRMMTAMRRDTITALLVEDESGRVVTHVRVSPPDPSPSASRQA</sequence>
<dbReference type="EMBL" id="JAAGMB010000005">
    <property type="protein sequence ID" value="NEB15077.1"/>
    <property type="molecule type" value="Genomic_DNA"/>
</dbReference>
<evidence type="ECO:0000313" key="2">
    <source>
        <dbReference type="EMBL" id="NEB15077.1"/>
    </source>
</evidence>
<gene>
    <name evidence="2" type="ORF">G3I46_00855</name>
</gene>
<accession>A0A6N9UBF1</accession>